<reference evidence="2" key="1">
    <citation type="submission" date="2020-03" db="EMBL/GenBank/DDBJ databases">
        <title>The deep terrestrial virosphere.</title>
        <authorList>
            <person name="Holmfeldt K."/>
            <person name="Nilsson E."/>
            <person name="Simone D."/>
            <person name="Lopez-Fernandez M."/>
            <person name="Wu X."/>
            <person name="de Brujin I."/>
            <person name="Lundin D."/>
            <person name="Andersson A."/>
            <person name="Bertilsson S."/>
            <person name="Dopson M."/>
        </authorList>
    </citation>
    <scope>NUCLEOTIDE SEQUENCE</scope>
    <source>
        <strain evidence="3">MM415A00827</strain>
        <strain evidence="2">MM415B00742</strain>
    </source>
</reference>
<evidence type="ECO:0000256" key="1">
    <source>
        <dbReference type="SAM" id="Coils"/>
    </source>
</evidence>
<name>A0A6M3IYD5_9ZZZZ</name>
<sequence>MPTIEEIMKRSTAYLDLLAALAEKDEQLDSLLAESIILARQKDELKEQIATLKEALKWVLPMAKAYAAEHPVGRNQIIVNEAQAALRGEGVEENDY</sequence>
<keyword evidence="1" id="KW-0175">Coiled coil</keyword>
<dbReference type="EMBL" id="MT142396">
    <property type="protein sequence ID" value="QJA79844.1"/>
    <property type="molecule type" value="Genomic_DNA"/>
</dbReference>
<evidence type="ECO:0000313" key="2">
    <source>
        <dbReference type="EMBL" id="QJA62679.1"/>
    </source>
</evidence>
<feature type="coiled-coil region" evidence="1">
    <location>
        <begin position="28"/>
        <end position="55"/>
    </location>
</feature>
<gene>
    <name evidence="3" type="ORF">MM415A00827_0037</name>
    <name evidence="2" type="ORF">MM415B00742_0019</name>
</gene>
<organism evidence="2">
    <name type="scientific">viral metagenome</name>
    <dbReference type="NCBI Taxonomy" id="1070528"/>
    <lineage>
        <taxon>unclassified sequences</taxon>
        <taxon>metagenomes</taxon>
        <taxon>organismal metagenomes</taxon>
    </lineage>
</organism>
<dbReference type="EMBL" id="MT141478">
    <property type="protein sequence ID" value="QJA62679.1"/>
    <property type="molecule type" value="Genomic_DNA"/>
</dbReference>
<accession>A0A6M3IYD5</accession>
<dbReference type="AlphaFoldDB" id="A0A6M3IYD5"/>
<protein>
    <submittedName>
        <fullName evidence="2">Uncharacterized protein</fullName>
    </submittedName>
</protein>
<evidence type="ECO:0000313" key="3">
    <source>
        <dbReference type="EMBL" id="QJA79844.1"/>
    </source>
</evidence>
<proteinExistence type="predicted"/>